<dbReference type="Proteomes" id="UP001428341">
    <property type="component" value="Unassembled WGS sequence"/>
</dbReference>
<evidence type="ECO:0000313" key="1">
    <source>
        <dbReference type="EMBL" id="KAK9202509.1"/>
    </source>
</evidence>
<name>A0AAP0MBS3_9ROSI</name>
<gene>
    <name evidence="1" type="ORF">WN944_017720</name>
</gene>
<dbReference type="EMBL" id="JBCGBO010000005">
    <property type="protein sequence ID" value="KAK9202509.1"/>
    <property type="molecule type" value="Genomic_DNA"/>
</dbReference>
<organism evidence="1 2">
    <name type="scientific">Citrus x changshan-huyou</name>
    <dbReference type="NCBI Taxonomy" id="2935761"/>
    <lineage>
        <taxon>Eukaryota</taxon>
        <taxon>Viridiplantae</taxon>
        <taxon>Streptophyta</taxon>
        <taxon>Embryophyta</taxon>
        <taxon>Tracheophyta</taxon>
        <taxon>Spermatophyta</taxon>
        <taxon>Magnoliopsida</taxon>
        <taxon>eudicotyledons</taxon>
        <taxon>Gunneridae</taxon>
        <taxon>Pentapetalae</taxon>
        <taxon>rosids</taxon>
        <taxon>malvids</taxon>
        <taxon>Sapindales</taxon>
        <taxon>Rutaceae</taxon>
        <taxon>Aurantioideae</taxon>
        <taxon>Citrus</taxon>
    </lineage>
</organism>
<keyword evidence="2" id="KW-1185">Reference proteome</keyword>
<evidence type="ECO:0000313" key="2">
    <source>
        <dbReference type="Proteomes" id="UP001428341"/>
    </source>
</evidence>
<comment type="caution">
    <text evidence="1">The sequence shown here is derived from an EMBL/GenBank/DDBJ whole genome shotgun (WGS) entry which is preliminary data.</text>
</comment>
<accession>A0AAP0MBS3</accession>
<reference evidence="1 2" key="1">
    <citation type="submission" date="2024-05" db="EMBL/GenBank/DDBJ databases">
        <title>Haplotype-resolved chromosome-level genome assembly of Huyou (Citrus changshanensis).</title>
        <authorList>
            <person name="Miao C."/>
            <person name="Chen W."/>
            <person name="Wu Y."/>
            <person name="Wang L."/>
            <person name="Zhao S."/>
            <person name="Grierson D."/>
            <person name="Xu C."/>
            <person name="Chen K."/>
        </authorList>
    </citation>
    <scope>NUCLEOTIDE SEQUENCE [LARGE SCALE GENOMIC DNA]</scope>
    <source>
        <strain evidence="1">01-14</strain>
        <tissue evidence="1">Leaf</tissue>
    </source>
</reference>
<dbReference type="AlphaFoldDB" id="A0AAP0MBS3"/>
<sequence length="70" mass="7834">MFELQHFTQFILTKEKARCSISSNNNDLESEIISTSAPNRKAKSSLQPTVLRENGGSVVVILNLYYSQGE</sequence>
<protein>
    <submittedName>
        <fullName evidence="1">Uncharacterized protein</fullName>
    </submittedName>
</protein>
<proteinExistence type="predicted"/>